<dbReference type="EMBL" id="QGTD01000020">
    <property type="protein sequence ID" value="PWU66917.1"/>
    <property type="molecule type" value="Genomic_DNA"/>
</dbReference>
<keyword evidence="1" id="KW-0812">Transmembrane</keyword>
<name>A0A317KTX1_9BACI</name>
<sequence>MNKNEFLNKLDKSLNRLPYEERKDIIQDFQEHFEIGKTENKSEKEIVSALGSPNQIAKEILANYYLEKIETTSSTKNIFSAIWAVIGLGFFNLVIVAGPLIAIAAIILSGWVAGGAFTISPLLFLINIIIFPGQFNYLDLFSSIALTGIGLLLIIGMYYVTYWSQKGFIQYLKFNVRMVKGGLKHD</sequence>
<dbReference type="OrthoDB" id="9804829at2"/>
<comment type="caution">
    <text evidence="2">The sequence shown here is derived from an EMBL/GenBank/DDBJ whole genome shotgun (WGS) entry which is preliminary data.</text>
</comment>
<feature type="transmembrane region" description="Helical" evidence="1">
    <location>
        <begin position="140"/>
        <end position="160"/>
    </location>
</feature>
<proteinExistence type="predicted"/>
<keyword evidence="1" id="KW-0472">Membrane</keyword>
<feature type="transmembrane region" description="Helical" evidence="1">
    <location>
        <begin position="81"/>
        <end position="108"/>
    </location>
</feature>
<evidence type="ECO:0000313" key="3">
    <source>
        <dbReference type="Proteomes" id="UP000245624"/>
    </source>
</evidence>
<keyword evidence="1" id="KW-1133">Transmembrane helix</keyword>
<evidence type="ECO:0000256" key="1">
    <source>
        <dbReference type="SAM" id="Phobius"/>
    </source>
</evidence>
<accession>A0A317KTX1</accession>
<evidence type="ECO:0008006" key="4">
    <source>
        <dbReference type="Google" id="ProtNLM"/>
    </source>
</evidence>
<dbReference type="Proteomes" id="UP000245624">
    <property type="component" value="Unassembled WGS sequence"/>
</dbReference>
<protein>
    <recommendedName>
        <fullName evidence="4">DUF1700 domain-containing protein</fullName>
    </recommendedName>
</protein>
<keyword evidence="3" id="KW-1185">Reference proteome</keyword>
<organism evidence="2 3">
    <name type="scientific">Gracilibacillus dipsosauri</name>
    <dbReference type="NCBI Taxonomy" id="178340"/>
    <lineage>
        <taxon>Bacteria</taxon>
        <taxon>Bacillati</taxon>
        <taxon>Bacillota</taxon>
        <taxon>Bacilli</taxon>
        <taxon>Bacillales</taxon>
        <taxon>Bacillaceae</taxon>
        <taxon>Gracilibacillus</taxon>
    </lineage>
</organism>
<dbReference type="AlphaFoldDB" id="A0A317KTX1"/>
<gene>
    <name evidence="2" type="ORF">DLJ74_18825</name>
</gene>
<dbReference type="RefSeq" id="WP_109985621.1">
    <property type="nucleotide sequence ID" value="NZ_JAJUIE010000008.1"/>
</dbReference>
<dbReference type="Pfam" id="PF22564">
    <property type="entry name" value="HAAS"/>
    <property type="match status" value="1"/>
</dbReference>
<feature type="transmembrane region" description="Helical" evidence="1">
    <location>
        <begin position="115"/>
        <end position="134"/>
    </location>
</feature>
<evidence type="ECO:0000313" key="2">
    <source>
        <dbReference type="EMBL" id="PWU66917.1"/>
    </source>
</evidence>
<reference evidence="2 3" key="1">
    <citation type="submission" date="2018-05" db="EMBL/GenBank/DDBJ databases">
        <title>Genomic analysis of Gracilibacillus dipsosauri DD1 reveals novel features of a salt-tolerant amylase.</title>
        <authorList>
            <person name="Deutch C.E."/>
            <person name="Yang S."/>
        </authorList>
    </citation>
    <scope>NUCLEOTIDE SEQUENCE [LARGE SCALE GENOMIC DNA]</scope>
    <source>
        <strain evidence="2 3">DD1</strain>
    </source>
</reference>